<dbReference type="EMBL" id="JAADAI010000068">
    <property type="protein sequence ID" value="NCS56721.1"/>
    <property type="molecule type" value="Genomic_DNA"/>
</dbReference>
<protein>
    <submittedName>
        <fullName evidence="1">PEP-CTERM sorting domain-containing protein</fullName>
    </submittedName>
</protein>
<organism evidence="1 2">
    <name type="scientific">Microcystis aeruginosa G11-04</name>
    <dbReference type="NCBI Taxonomy" id="2685956"/>
    <lineage>
        <taxon>Bacteria</taxon>
        <taxon>Bacillati</taxon>
        <taxon>Cyanobacteriota</taxon>
        <taxon>Cyanophyceae</taxon>
        <taxon>Oscillatoriophycideae</taxon>
        <taxon>Chroococcales</taxon>
        <taxon>Microcystaceae</taxon>
        <taxon>Microcystis</taxon>
    </lineage>
</organism>
<evidence type="ECO:0000313" key="2">
    <source>
        <dbReference type="Proteomes" id="UP000799330"/>
    </source>
</evidence>
<evidence type="ECO:0000313" key="1">
    <source>
        <dbReference type="EMBL" id="NCS56721.1"/>
    </source>
</evidence>
<name>A0A966L559_MICAE</name>
<sequence>MASPNEAMKARLKKRKTGNRIALRGFLVLKSAAIIILAALAPATAANLDLTQWQQLGDVKVFDADRAELSTDAKQDDDADLGVIAGKFNFSGNPAAAIGFGTPPLLEDFLGINASQLDIGGFAYEGSAIKTTISVSRGDKLTFQGQFFTNETAAAIGPFNDYAFLLAEGKVIKLTDVTGAIITSSFFASETAEKTYSYNFTTGGTYPLAFGVIDLTDYPLTSALRIGNVSLIPTNIPETIPESSPVGGLIIFGCFGIGINLVKSNILKLINREREGN</sequence>
<gene>
    <name evidence="1" type="ORF">GPJ16_07090</name>
</gene>
<dbReference type="AlphaFoldDB" id="A0A966L559"/>
<dbReference type="Proteomes" id="UP000799330">
    <property type="component" value="Unassembled WGS sequence"/>
</dbReference>
<comment type="caution">
    <text evidence="1">The sequence shown here is derived from an EMBL/GenBank/DDBJ whole genome shotgun (WGS) entry which is preliminary data.</text>
</comment>
<accession>A0A966L559</accession>
<reference evidence="1" key="1">
    <citation type="journal article" date="2019" name="Mol. Ecol.">
        <title>Genome evolution and host-microbiome shifts correspond with intraspecific niche divergence within harmful algal bloom-forming Microcystis aeruginosa.</title>
        <authorList>
            <person name="Jackrel S.L."/>
            <person name="White J.D."/>
            <person name="Evans J.T."/>
            <person name="Buffin K."/>
            <person name="Hayden K."/>
            <person name="Sarnelle O."/>
            <person name="Denef V.J."/>
        </authorList>
    </citation>
    <scope>NUCLEOTIDE SEQUENCE</scope>
    <source>
        <strain evidence="1">G11-04</strain>
    </source>
</reference>
<proteinExistence type="predicted"/>